<gene>
    <name evidence="11" type="ORF">UBAL3_80630059</name>
</gene>
<keyword evidence="5 10" id="KW-0145">Chemotaxis</keyword>
<keyword evidence="4 10" id="KW-1003">Cell membrane</keyword>
<evidence type="ECO:0000256" key="10">
    <source>
        <dbReference type="RuleBase" id="RU364125"/>
    </source>
</evidence>
<evidence type="ECO:0000256" key="6">
    <source>
        <dbReference type="ARBA" id="ARBA00022692"/>
    </source>
</evidence>
<keyword evidence="9 10" id="KW-0472">Membrane</keyword>
<dbReference type="InterPro" id="IPR005503">
    <property type="entry name" value="FliL"/>
</dbReference>
<dbReference type="GO" id="GO:0005886">
    <property type="term" value="C:plasma membrane"/>
    <property type="evidence" value="ECO:0007669"/>
    <property type="project" value="UniProtKB-SubCell"/>
</dbReference>
<dbReference type="GO" id="GO:0006935">
    <property type="term" value="P:chemotaxis"/>
    <property type="evidence" value="ECO:0007669"/>
    <property type="project" value="UniProtKB-KW"/>
</dbReference>
<evidence type="ECO:0000313" key="12">
    <source>
        <dbReference type="Proteomes" id="UP000009374"/>
    </source>
</evidence>
<accession>C6HWM6</accession>
<evidence type="ECO:0000256" key="4">
    <source>
        <dbReference type="ARBA" id="ARBA00022475"/>
    </source>
</evidence>
<dbReference type="PANTHER" id="PTHR35091">
    <property type="entry name" value="FLAGELLAR PROTEIN FLIL"/>
    <property type="match status" value="1"/>
</dbReference>
<comment type="function">
    <text evidence="1 10">Controls the rotational direction of flagella during chemotaxis.</text>
</comment>
<keyword evidence="6 10" id="KW-0812">Transmembrane</keyword>
<dbReference type="AlphaFoldDB" id="C6HWM6"/>
<name>C6HWM6_9BACT</name>
<dbReference type="EMBL" id="GG693870">
    <property type="protein sequence ID" value="EES53002.1"/>
    <property type="molecule type" value="Genomic_DNA"/>
</dbReference>
<evidence type="ECO:0000256" key="3">
    <source>
        <dbReference type="ARBA" id="ARBA00008281"/>
    </source>
</evidence>
<evidence type="ECO:0000256" key="5">
    <source>
        <dbReference type="ARBA" id="ARBA00022500"/>
    </source>
</evidence>
<proteinExistence type="inferred from homology"/>
<dbReference type="Pfam" id="PF03748">
    <property type="entry name" value="FliL"/>
    <property type="match status" value="1"/>
</dbReference>
<protein>
    <recommendedName>
        <fullName evidence="10">Flagellar protein FliL</fullName>
    </recommendedName>
</protein>
<evidence type="ECO:0000256" key="2">
    <source>
        <dbReference type="ARBA" id="ARBA00004162"/>
    </source>
</evidence>
<dbReference type="GO" id="GO:0071978">
    <property type="term" value="P:bacterial-type flagellum-dependent swarming motility"/>
    <property type="evidence" value="ECO:0007669"/>
    <property type="project" value="TreeGrafter"/>
</dbReference>
<comment type="subcellular location">
    <subcellularLocation>
        <location evidence="2">Cell membrane</location>
        <topology evidence="2">Single-pass membrane protein</topology>
    </subcellularLocation>
</comment>
<keyword evidence="12" id="KW-1185">Reference proteome</keyword>
<keyword evidence="11" id="KW-0969">Cilium</keyword>
<evidence type="ECO:0000313" key="11">
    <source>
        <dbReference type="EMBL" id="EES53002.1"/>
    </source>
</evidence>
<organism evidence="11 12">
    <name type="scientific">Leptospirillum ferrodiazotrophum</name>
    <dbReference type="NCBI Taxonomy" id="412449"/>
    <lineage>
        <taxon>Bacteria</taxon>
        <taxon>Pseudomonadati</taxon>
        <taxon>Nitrospirota</taxon>
        <taxon>Nitrospiria</taxon>
        <taxon>Nitrospirales</taxon>
        <taxon>Nitrospiraceae</taxon>
        <taxon>Leptospirillum</taxon>
    </lineage>
</organism>
<evidence type="ECO:0000256" key="9">
    <source>
        <dbReference type="ARBA" id="ARBA00023136"/>
    </source>
</evidence>
<comment type="similarity">
    <text evidence="3 10">Belongs to the FliL family.</text>
</comment>
<sequence length="168" mass="18575">MAEEEGEEQKEEKKGSKKIIIIAAAILLLLAGGGGFFFLHHKKAGARKEGEHHHQMTPKEMEKMIKEHPIVDLKPFVVNLSGPQGAAPQYLKVRIALKLDKALTAKEIEYRLPEIQSAILILLGAQTADAIQTTGGKLALKDAIRHRVNSRLDSGKVTDVYFTEFVVQ</sequence>
<keyword evidence="7 10" id="KW-0283">Flagellar rotation</keyword>
<keyword evidence="11" id="KW-0966">Cell projection</keyword>
<dbReference type="Proteomes" id="UP000009374">
    <property type="component" value="Unassembled WGS sequence"/>
</dbReference>
<evidence type="ECO:0000256" key="1">
    <source>
        <dbReference type="ARBA" id="ARBA00002254"/>
    </source>
</evidence>
<evidence type="ECO:0000256" key="7">
    <source>
        <dbReference type="ARBA" id="ARBA00022779"/>
    </source>
</evidence>
<keyword evidence="8 10" id="KW-1133">Transmembrane helix</keyword>
<dbReference type="GO" id="GO:0009425">
    <property type="term" value="C:bacterial-type flagellum basal body"/>
    <property type="evidence" value="ECO:0007669"/>
    <property type="project" value="InterPro"/>
</dbReference>
<dbReference type="PANTHER" id="PTHR35091:SF2">
    <property type="entry name" value="FLAGELLAR PROTEIN FLIL"/>
    <property type="match status" value="1"/>
</dbReference>
<keyword evidence="11" id="KW-0282">Flagellum</keyword>
<reference evidence="11 12" key="1">
    <citation type="journal article" date="2009" name="Appl. Environ. Microbiol.">
        <title>Community genomic and proteomic analyses of chemoautotrophic iron-oxidizing "Leptospirillum rubarum" (Group II) and "Leptospirillum ferrodiazotrophum" (Group III) bacteria in acid mine drainage biofilms.</title>
        <authorList>
            <person name="Goltsman D.S."/>
            <person name="Denef V.J."/>
            <person name="Singer S.W."/>
            <person name="VerBerkmoes N.C."/>
            <person name="Lefsrud M."/>
            <person name="Mueller R.S."/>
            <person name="Dick G.J."/>
            <person name="Sun C.L."/>
            <person name="Wheeler K.E."/>
            <person name="Zemla A."/>
            <person name="Baker B.J."/>
            <person name="Hauser L."/>
            <person name="Land M."/>
            <person name="Shah M.B."/>
            <person name="Thelen M.P."/>
            <person name="Hettich R.L."/>
            <person name="Banfield J.F."/>
        </authorList>
    </citation>
    <scope>NUCLEOTIDE SEQUENCE [LARGE SCALE GENOMIC DNA]</scope>
</reference>
<feature type="transmembrane region" description="Helical" evidence="10">
    <location>
        <begin position="19"/>
        <end position="39"/>
    </location>
</feature>
<evidence type="ECO:0000256" key="8">
    <source>
        <dbReference type="ARBA" id="ARBA00022989"/>
    </source>
</evidence>